<keyword evidence="3" id="KW-1185">Reference proteome</keyword>
<dbReference type="EMBL" id="PGOL01000011">
    <property type="protein sequence ID" value="PKI79295.1"/>
    <property type="molecule type" value="Genomic_DNA"/>
</dbReference>
<sequence>MASSDSFSRASAASPREGGHSQAALHRRAHACPDEIKIRSPVTQSCAHWENQSGIFLVARTSFATHPTVEHPDLLIFEETHPPANPSDFEFRGEDGWWFHHLNILGLYSSTPDILTANRVCWRVPTEHFRVQLIALETFPVRHWSGSKFTKNLLPLLIVGETLFDE</sequence>
<evidence type="ECO:0000313" key="2">
    <source>
        <dbReference type="EMBL" id="PKI79295.1"/>
    </source>
</evidence>
<feature type="region of interest" description="Disordered" evidence="1">
    <location>
        <begin position="1"/>
        <end position="26"/>
    </location>
</feature>
<comment type="caution">
    <text evidence="2">The sequence shown here is derived from an EMBL/GenBank/DDBJ whole genome shotgun (WGS) entry which is preliminary data.</text>
</comment>
<dbReference type="AlphaFoldDB" id="A0A2I0LF47"/>
<reference evidence="2 3" key="1">
    <citation type="submission" date="2017-11" db="EMBL/GenBank/DDBJ databases">
        <title>De-novo sequencing of pomegranate (Punica granatum L.) genome.</title>
        <authorList>
            <person name="Akparov Z."/>
            <person name="Amiraslanov A."/>
            <person name="Hajiyeva S."/>
            <person name="Abbasov M."/>
            <person name="Kaur K."/>
            <person name="Hamwieh A."/>
            <person name="Solovyev V."/>
            <person name="Salamov A."/>
            <person name="Braich B."/>
            <person name="Kosarev P."/>
            <person name="Mahmoud A."/>
            <person name="Hajiyev E."/>
            <person name="Babayeva S."/>
            <person name="Izzatullayeva V."/>
            <person name="Mammadov A."/>
            <person name="Mammadov A."/>
            <person name="Sharifova S."/>
            <person name="Ojaghi J."/>
            <person name="Eynullazada K."/>
            <person name="Bayramov B."/>
            <person name="Abdulazimova A."/>
            <person name="Shahmuradov I."/>
        </authorList>
    </citation>
    <scope>NUCLEOTIDE SEQUENCE [LARGE SCALE GENOMIC DNA]</scope>
    <source>
        <strain evidence="3">cv. AG2017</strain>
        <tissue evidence="2">Leaf</tissue>
    </source>
</reference>
<gene>
    <name evidence="2" type="ORF">CRG98_000309</name>
</gene>
<dbReference type="Proteomes" id="UP000233551">
    <property type="component" value="Unassembled WGS sequence"/>
</dbReference>
<protein>
    <submittedName>
        <fullName evidence="2">Uncharacterized protein</fullName>
    </submittedName>
</protein>
<name>A0A2I0LF47_PUNGR</name>
<evidence type="ECO:0000256" key="1">
    <source>
        <dbReference type="SAM" id="MobiDB-lite"/>
    </source>
</evidence>
<organism evidence="2 3">
    <name type="scientific">Punica granatum</name>
    <name type="common">Pomegranate</name>
    <dbReference type="NCBI Taxonomy" id="22663"/>
    <lineage>
        <taxon>Eukaryota</taxon>
        <taxon>Viridiplantae</taxon>
        <taxon>Streptophyta</taxon>
        <taxon>Embryophyta</taxon>
        <taxon>Tracheophyta</taxon>
        <taxon>Spermatophyta</taxon>
        <taxon>Magnoliopsida</taxon>
        <taxon>eudicotyledons</taxon>
        <taxon>Gunneridae</taxon>
        <taxon>Pentapetalae</taxon>
        <taxon>rosids</taxon>
        <taxon>malvids</taxon>
        <taxon>Myrtales</taxon>
        <taxon>Lythraceae</taxon>
        <taxon>Punica</taxon>
    </lineage>
</organism>
<evidence type="ECO:0000313" key="3">
    <source>
        <dbReference type="Proteomes" id="UP000233551"/>
    </source>
</evidence>
<proteinExistence type="predicted"/>
<accession>A0A2I0LF47</accession>
<feature type="compositionally biased region" description="Low complexity" evidence="1">
    <location>
        <begin position="1"/>
        <end position="14"/>
    </location>
</feature>